<dbReference type="OrthoDB" id="416253at2759"/>
<dbReference type="CDD" id="cd19071">
    <property type="entry name" value="AKR_AKR1-5-like"/>
    <property type="match status" value="1"/>
</dbReference>
<keyword evidence="8" id="KW-1185">Reference proteome</keyword>
<dbReference type="PANTHER" id="PTHR43827:SF13">
    <property type="entry name" value="ALDO_KETO REDUCTASE FAMILY PROTEIN"/>
    <property type="match status" value="1"/>
</dbReference>
<name>A0A448YH42_BRENA</name>
<dbReference type="InterPro" id="IPR020471">
    <property type="entry name" value="AKR"/>
</dbReference>
<evidence type="ECO:0000256" key="5">
    <source>
        <dbReference type="PIRSR" id="PIRSR000097-3"/>
    </source>
</evidence>
<evidence type="ECO:0000259" key="6">
    <source>
        <dbReference type="Pfam" id="PF00248"/>
    </source>
</evidence>
<dbReference type="SUPFAM" id="SSF51430">
    <property type="entry name" value="NAD(P)-linked oxidoreductase"/>
    <property type="match status" value="1"/>
</dbReference>
<dbReference type="Gene3D" id="3.20.20.100">
    <property type="entry name" value="NADP-dependent oxidoreductase domain"/>
    <property type="match status" value="1"/>
</dbReference>
<dbReference type="AlphaFoldDB" id="A0A448YH42"/>
<dbReference type="PRINTS" id="PR00069">
    <property type="entry name" value="ALDKETRDTASE"/>
</dbReference>
<evidence type="ECO:0000256" key="4">
    <source>
        <dbReference type="PIRSR" id="PIRSR000097-2"/>
    </source>
</evidence>
<dbReference type="PANTHER" id="PTHR43827">
    <property type="entry name" value="2,5-DIKETO-D-GLUCONIC ACID REDUCTASE"/>
    <property type="match status" value="1"/>
</dbReference>
<evidence type="ECO:0000313" key="8">
    <source>
        <dbReference type="Proteomes" id="UP000290900"/>
    </source>
</evidence>
<dbReference type="GO" id="GO:0016616">
    <property type="term" value="F:oxidoreductase activity, acting on the CH-OH group of donors, NAD or NADP as acceptor"/>
    <property type="evidence" value="ECO:0007669"/>
    <property type="project" value="UniProtKB-ARBA"/>
</dbReference>
<dbReference type="InParanoid" id="A0A448YH42"/>
<dbReference type="PIRSF" id="PIRSF000097">
    <property type="entry name" value="AKR"/>
    <property type="match status" value="1"/>
</dbReference>
<evidence type="ECO:0000256" key="2">
    <source>
        <dbReference type="ARBA" id="ARBA00023002"/>
    </source>
</evidence>
<proteinExistence type="inferred from homology"/>
<dbReference type="InterPro" id="IPR023210">
    <property type="entry name" value="NADP_OxRdtase_dom"/>
</dbReference>
<comment type="similarity">
    <text evidence="1">Belongs to the aldo/keto reductase family.</text>
</comment>
<evidence type="ECO:0000256" key="1">
    <source>
        <dbReference type="ARBA" id="ARBA00007905"/>
    </source>
</evidence>
<dbReference type="InterPro" id="IPR036812">
    <property type="entry name" value="NAD(P)_OxRdtase_dom_sf"/>
</dbReference>
<sequence>MVVPTRKLNTGNSIPILGLGVFQTPEHVAGPLVHKALDDGYRLFDSAAYYGNEADVCDGIGEWLQEDPAQHKREDIFYTTKIADGHHGYEKSKKAIEDSLEKAKKIGYIDLFLIHSPQSDYESRHGTWKALQEAYESGKVRNIGVSNYGIKHLEELFAYPDLKVIPAVNQVELHPWLMRDELVDYCTKKGITMEAFSPLTRGMWLNDPSLVKVAKKHGKNAGQVLINWSVSKGFIPLPKTATESRLASNLDVLDFKLTEEDLEAIEHRGGYKVTWGFWDPTKYPLDSEKKEGEEKK</sequence>
<evidence type="ECO:0000313" key="7">
    <source>
        <dbReference type="EMBL" id="VEU20163.1"/>
    </source>
</evidence>
<feature type="domain" description="NADP-dependent oxidoreductase" evidence="6">
    <location>
        <begin position="27"/>
        <end position="266"/>
    </location>
</feature>
<organism evidence="7 8">
    <name type="scientific">Brettanomyces naardenensis</name>
    <name type="common">Yeast</name>
    <dbReference type="NCBI Taxonomy" id="13370"/>
    <lineage>
        <taxon>Eukaryota</taxon>
        <taxon>Fungi</taxon>
        <taxon>Dikarya</taxon>
        <taxon>Ascomycota</taxon>
        <taxon>Saccharomycotina</taxon>
        <taxon>Pichiomycetes</taxon>
        <taxon>Pichiales</taxon>
        <taxon>Pichiaceae</taxon>
        <taxon>Brettanomyces</taxon>
    </lineage>
</organism>
<feature type="site" description="Lowers pKa of active site Tyr" evidence="5">
    <location>
        <position position="81"/>
    </location>
</feature>
<dbReference type="InterPro" id="IPR018170">
    <property type="entry name" value="Aldo/ket_reductase_CS"/>
</dbReference>
<dbReference type="EMBL" id="CAACVR010000002">
    <property type="protein sequence ID" value="VEU20163.1"/>
    <property type="molecule type" value="Genomic_DNA"/>
</dbReference>
<reference evidence="7 8" key="1">
    <citation type="submission" date="2018-12" db="EMBL/GenBank/DDBJ databases">
        <authorList>
            <person name="Tiukova I."/>
            <person name="Dainat J."/>
        </authorList>
    </citation>
    <scope>NUCLEOTIDE SEQUENCE [LARGE SCALE GENOMIC DNA]</scope>
</reference>
<protein>
    <submittedName>
        <fullName evidence="7">DEKNAAC100974</fullName>
    </submittedName>
</protein>
<feature type="active site" description="Proton donor" evidence="3">
    <location>
        <position position="50"/>
    </location>
</feature>
<dbReference type="PROSITE" id="PS00063">
    <property type="entry name" value="ALDOKETO_REDUCTASE_3"/>
    <property type="match status" value="1"/>
</dbReference>
<keyword evidence="2" id="KW-0560">Oxidoreductase</keyword>
<accession>A0A448YH42</accession>
<dbReference type="PROSITE" id="PS00062">
    <property type="entry name" value="ALDOKETO_REDUCTASE_2"/>
    <property type="match status" value="1"/>
</dbReference>
<feature type="binding site" evidence="4">
    <location>
        <position position="115"/>
    </location>
    <ligand>
        <name>substrate</name>
    </ligand>
</feature>
<evidence type="ECO:0000256" key="3">
    <source>
        <dbReference type="PIRSR" id="PIRSR000097-1"/>
    </source>
</evidence>
<dbReference type="FunFam" id="3.20.20.100:FF:000015">
    <property type="entry name" value="Oxidoreductase, aldo/keto reductase family"/>
    <property type="match status" value="1"/>
</dbReference>
<gene>
    <name evidence="7" type="ORF">BRENAR_LOCUS898</name>
</gene>
<dbReference type="Pfam" id="PF00248">
    <property type="entry name" value="Aldo_ket_red"/>
    <property type="match status" value="1"/>
</dbReference>
<dbReference type="Proteomes" id="UP000290900">
    <property type="component" value="Unassembled WGS sequence"/>
</dbReference>
<dbReference type="STRING" id="13370.A0A448YH42"/>